<reference evidence="3 4" key="1">
    <citation type="submission" date="2019-11" db="EMBL/GenBank/DDBJ databases">
        <authorList>
            <person name="Jiao W.-B."/>
            <person name="Schneeberger K."/>
        </authorList>
    </citation>
    <scope>NUCLEOTIDE SEQUENCE [LARGE SCALE GENOMIC DNA]</scope>
    <source>
        <strain evidence="4">cv. An-1</strain>
        <strain evidence="5">cv. C24</strain>
    </source>
</reference>
<sequence>MESRPGVLVVGSSGVGKRTLLSRLLSVEFEDSSESSSQTEVHGWTINTKYYTADVSVCISHICDEYSLPNLPNSHPLVALVMVFDLSELSTLVALQDWVSHTDINSFDILLCIGNKVDRVPHHLAHDEYRRRLLKASDPSRDLYSDIDDFGISETEGSSLLGSEDASLDIRGACLEWCSENNIEFIEACASNPDFDKCLSVDGDSQGVERLFGALSAHMWPGMILKSGDRINEPVLPQGEELSEEESEYELEYEVLSAGSGDPWDNIEERWVSASETHSHADAGGSTSQENLHVENSMVKPNKVDEELLPSGSRLELQNDTDRAIVTDEKPLGTENEKCYEFEDVEQLMSEIGNIRDNLRLMPDFQRREIAANLAMKMASMFGGDTDDEEEPE</sequence>
<dbReference type="Gene3D" id="3.40.50.11960">
    <property type="match status" value="1"/>
</dbReference>
<dbReference type="InterPro" id="IPR019341">
    <property type="entry name" value="Alpha/Gamma-adaptin-bd_p34"/>
</dbReference>
<organism evidence="3 4">
    <name type="scientific">Arabidopsis thaliana</name>
    <name type="common">Mouse-ear cress</name>
    <dbReference type="NCBI Taxonomy" id="3702"/>
    <lineage>
        <taxon>Eukaryota</taxon>
        <taxon>Viridiplantae</taxon>
        <taxon>Streptophyta</taxon>
        <taxon>Embryophyta</taxon>
        <taxon>Tracheophyta</taxon>
        <taxon>Spermatophyta</taxon>
        <taxon>Magnoliopsida</taxon>
        <taxon>eudicotyledons</taxon>
        <taxon>Gunneridae</taxon>
        <taxon>Pentapetalae</taxon>
        <taxon>rosids</taxon>
        <taxon>malvids</taxon>
        <taxon>Brassicales</taxon>
        <taxon>Brassicaceae</taxon>
        <taxon>Camelineae</taxon>
        <taxon>Arabidopsis</taxon>
    </lineage>
</organism>
<dbReference type="iPTMnet" id="A0A654GEI1"/>
<dbReference type="Proteomes" id="UP000434276">
    <property type="component" value="Unassembled WGS sequence"/>
</dbReference>
<dbReference type="Proteomes" id="UP000426265">
    <property type="component" value="Unassembled WGS sequence"/>
</dbReference>
<dbReference type="ExpressionAtlas" id="A0A654GEI1">
    <property type="expression patterns" value="baseline and differential"/>
</dbReference>
<dbReference type="GO" id="GO:0005525">
    <property type="term" value="F:GTP binding"/>
    <property type="evidence" value="ECO:0007669"/>
    <property type="project" value="InterPro"/>
</dbReference>
<dbReference type="PANTHER" id="PTHR14659">
    <property type="entry name" value="ALPHA- AND GAMMA-ADAPTIN-BINDING PROTEIN P34"/>
    <property type="match status" value="1"/>
</dbReference>
<dbReference type="InterPro" id="IPR027417">
    <property type="entry name" value="P-loop_NTPase"/>
</dbReference>
<evidence type="ECO:0000313" key="3">
    <source>
        <dbReference type="EMBL" id="VYS71550.1"/>
    </source>
</evidence>
<dbReference type="GO" id="GO:0003924">
    <property type="term" value="F:GTPase activity"/>
    <property type="evidence" value="ECO:0007669"/>
    <property type="project" value="InterPro"/>
</dbReference>
<dbReference type="PANTHER" id="PTHR14659:SF1">
    <property type="entry name" value="ALPHA- AND GAMMA-ADAPTIN-BINDING PROTEIN P34"/>
    <property type="match status" value="1"/>
</dbReference>
<evidence type="ECO:0000313" key="4">
    <source>
        <dbReference type="Proteomes" id="UP000426265"/>
    </source>
</evidence>
<dbReference type="GeneID" id="836726"/>
<dbReference type="KEGG" id="ath:AT5G65960"/>
<evidence type="ECO:0000313" key="1">
    <source>
        <dbReference type="Araport" id="AT5G65960"/>
    </source>
</evidence>
<accession>A0A654GEI1</accession>
<dbReference type="Araport" id="AT5G65960"/>
<dbReference type="OMA" id="YGWTIDT"/>
<gene>
    <name evidence="1" type="ordered locus">At5g65960</name>
    <name evidence="3" type="ORF">AN1_LOCUS26927</name>
    <name evidence="2" type="ORF">C24_LOCUS26752</name>
</gene>
<proteinExistence type="predicted"/>
<dbReference type="EMBL" id="CACRSJ010000110">
    <property type="protein sequence ID" value="VYS71550.1"/>
    <property type="molecule type" value="Genomic_DNA"/>
</dbReference>
<evidence type="ECO:0000313" key="5">
    <source>
        <dbReference type="Proteomes" id="UP000434276"/>
    </source>
</evidence>
<dbReference type="InterPro" id="IPR001806">
    <property type="entry name" value="Small_GTPase"/>
</dbReference>
<dbReference type="SUPFAM" id="SSF52540">
    <property type="entry name" value="P-loop containing nucleoside triphosphate hydrolases"/>
    <property type="match status" value="1"/>
</dbReference>
<dbReference type="Pfam" id="PF10199">
    <property type="entry name" value="Adaptin_binding"/>
    <property type="match status" value="1"/>
</dbReference>
<evidence type="ECO:0000313" key="2">
    <source>
        <dbReference type="EMBL" id="CAA0412338.1"/>
    </source>
</evidence>
<dbReference type="OrthoDB" id="10261384at2759"/>
<name>A0A654GEI1_ARATH</name>
<dbReference type="AlphaFoldDB" id="A0A654GEI1"/>
<protein>
    <submittedName>
        <fullName evidence="3">Uncharacterized protein</fullName>
    </submittedName>
</protein>
<dbReference type="EMBL" id="CACSHJ010000096">
    <property type="protein sequence ID" value="CAA0412338.1"/>
    <property type="molecule type" value="Genomic_DNA"/>
</dbReference>
<dbReference type="Pfam" id="PF00071">
    <property type="entry name" value="Ras"/>
    <property type="match status" value="1"/>
</dbReference>